<keyword evidence="9" id="KW-0066">ATP synthesis</keyword>
<dbReference type="STRING" id="2025994.A0A2T2ZTF7"/>
<sequence length="197" mass="20885">MRRPLVPLRNVVARRFESSSASSTAQKATEGAKNAAGDYKNKAAEGLSRVSSAAGPAISNAAQGVSNALGRVGGRTGKVISFVERQVPFVVYYSKVGLELGRLVFKGQKMDPPSISTFQSYFNRIVSALKNPGSLLQSTASTAANSPSVIARVQNISRAQVVGTGVLLAEVLGFFTIGEMLGRLKLVGYHGEQEHHH</sequence>
<evidence type="ECO:0000256" key="9">
    <source>
        <dbReference type="ARBA" id="ARBA00023310"/>
    </source>
</evidence>
<keyword evidence="11" id="KW-1185">Reference proteome</keyword>
<dbReference type="GO" id="GO:0045259">
    <property type="term" value="C:proton-transporting ATP synthase complex"/>
    <property type="evidence" value="ECO:0007669"/>
    <property type="project" value="UniProtKB-KW"/>
</dbReference>
<dbReference type="AlphaFoldDB" id="A0A2T2ZTF7"/>
<evidence type="ECO:0000256" key="5">
    <source>
        <dbReference type="ARBA" id="ARBA00022781"/>
    </source>
</evidence>
<evidence type="ECO:0000256" key="2">
    <source>
        <dbReference type="ARBA" id="ARBA00005699"/>
    </source>
</evidence>
<dbReference type="GO" id="GO:0015986">
    <property type="term" value="P:proton motive force-driven ATP synthesis"/>
    <property type="evidence" value="ECO:0007669"/>
    <property type="project" value="InterPro"/>
</dbReference>
<dbReference type="Pfam" id="PF04718">
    <property type="entry name" value="ATP-synt_G"/>
    <property type="match status" value="1"/>
</dbReference>
<name>A0A2T2ZTF7_9PEZI</name>
<dbReference type="Proteomes" id="UP000241462">
    <property type="component" value="Unassembled WGS sequence"/>
</dbReference>
<evidence type="ECO:0000256" key="3">
    <source>
        <dbReference type="ARBA" id="ARBA00022448"/>
    </source>
</evidence>
<accession>A0A2T2ZTF7</accession>
<keyword evidence="3" id="KW-0813">Transport</keyword>
<evidence type="ECO:0000313" key="10">
    <source>
        <dbReference type="EMBL" id="PSR76109.1"/>
    </source>
</evidence>
<keyword evidence="4" id="KW-0138">CF(0)</keyword>
<dbReference type="GO" id="GO:0015078">
    <property type="term" value="F:proton transmembrane transporter activity"/>
    <property type="evidence" value="ECO:0007669"/>
    <property type="project" value="InterPro"/>
</dbReference>
<protein>
    <submittedName>
        <fullName evidence="10">Mitochondrial ATP synthase g subunit-domain-containing protein</fullName>
    </submittedName>
</protein>
<reference evidence="10 11" key="1">
    <citation type="journal article" date="2018" name="Mycol. Prog.">
        <title>Coniella lustricola, a new species from submerged detritus.</title>
        <authorList>
            <person name="Raudabaugh D.B."/>
            <person name="Iturriaga T."/>
            <person name="Carver A."/>
            <person name="Mondo S."/>
            <person name="Pangilinan J."/>
            <person name="Lipzen A."/>
            <person name="He G."/>
            <person name="Amirebrahimi M."/>
            <person name="Grigoriev I.V."/>
            <person name="Miller A.N."/>
        </authorList>
    </citation>
    <scope>NUCLEOTIDE SEQUENCE [LARGE SCALE GENOMIC DNA]</scope>
    <source>
        <strain evidence="10 11">B22-T-1</strain>
    </source>
</reference>
<gene>
    <name evidence="10" type="ORF">BD289DRAFT_378897</name>
</gene>
<dbReference type="InterPro" id="IPR006808">
    <property type="entry name" value="ATP_synth_F0_gsu_mt"/>
</dbReference>
<evidence type="ECO:0000256" key="8">
    <source>
        <dbReference type="ARBA" id="ARBA00023136"/>
    </source>
</evidence>
<proteinExistence type="inferred from homology"/>
<dbReference type="InParanoid" id="A0A2T2ZTF7"/>
<dbReference type="GO" id="GO:0031966">
    <property type="term" value="C:mitochondrial membrane"/>
    <property type="evidence" value="ECO:0007669"/>
    <property type="project" value="UniProtKB-SubCell"/>
</dbReference>
<comment type="similarity">
    <text evidence="2">Belongs to the ATPase g subunit family.</text>
</comment>
<keyword evidence="5" id="KW-0375">Hydrogen ion transport</keyword>
<evidence type="ECO:0000256" key="4">
    <source>
        <dbReference type="ARBA" id="ARBA00022547"/>
    </source>
</evidence>
<evidence type="ECO:0000256" key="1">
    <source>
        <dbReference type="ARBA" id="ARBA00004325"/>
    </source>
</evidence>
<comment type="subcellular location">
    <subcellularLocation>
        <location evidence="1">Mitochondrion membrane</location>
    </subcellularLocation>
</comment>
<evidence type="ECO:0000313" key="11">
    <source>
        <dbReference type="Proteomes" id="UP000241462"/>
    </source>
</evidence>
<dbReference type="FunCoup" id="A0A2T2ZTF7">
    <property type="interactions" value="68"/>
</dbReference>
<keyword evidence="7" id="KW-0496">Mitochondrion</keyword>
<keyword evidence="6" id="KW-0406">Ion transport</keyword>
<dbReference type="OrthoDB" id="437at2759"/>
<evidence type="ECO:0000256" key="7">
    <source>
        <dbReference type="ARBA" id="ARBA00023128"/>
    </source>
</evidence>
<keyword evidence="8" id="KW-0472">Membrane</keyword>
<dbReference type="EMBL" id="KZ678726">
    <property type="protein sequence ID" value="PSR76109.1"/>
    <property type="molecule type" value="Genomic_DNA"/>
</dbReference>
<organism evidence="10 11">
    <name type="scientific">Coniella lustricola</name>
    <dbReference type="NCBI Taxonomy" id="2025994"/>
    <lineage>
        <taxon>Eukaryota</taxon>
        <taxon>Fungi</taxon>
        <taxon>Dikarya</taxon>
        <taxon>Ascomycota</taxon>
        <taxon>Pezizomycotina</taxon>
        <taxon>Sordariomycetes</taxon>
        <taxon>Sordariomycetidae</taxon>
        <taxon>Diaporthales</taxon>
        <taxon>Schizoparmaceae</taxon>
        <taxon>Coniella</taxon>
    </lineage>
</organism>
<evidence type="ECO:0000256" key="6">
    <source>
        <dbReference type="ARBA" id="ARBA00023065"/>
    </source>
</evidence>